<evidence type="ECO:0000313" key="3">
    <source>
        <dbReference type="Proteomes" id="UP001310022"/>
    </source>
</evidence>
<gene>
    <name evidence="2" type="ORF">PEDI_01290</name>
</gene>
<accession>A0AAN5AI90</accession>
<proteinExistence type="predicted"/>
<name>A0AAN5AI90_9BACT</name>
<keyword evidence="3" id="KW-1185">Reference proteome</keyword>
<evidence type="ECO:0000313" key="2">
    <source>
        <dbReference type="EMBL" id="GJM59577.1"/>
    </source>
</evidence>
<comment type="caution">
    <text evidence="2">The sequence shown here is derived from an EMBL/GenBank/DDBJ whole genome shotgun (WGS) entry which is preliminary data.</text>
</comment>
<evidence type="ECO:0000256" key="1">
    <source>
        <dbReference type="SAM" id="MobiDB-lite"/>
    </source>
</evidence>
<dbReference type="AlphaFoldDB" id="A0AAN5AI90"/>
<organism evidence="2 3">
    <name type="scientific">Persicobacter diffluens</name>
    <dbReference type="NCBI Taxonomy" id="981"/>
    <lineage>
        <taxon>Bacteria</taxon>
        <taxon>Pseudomonadati</taxon>
        <taxon>Bacteroidota</taxon>
        <taxon>Cytophagia</taxon>
        <taxon>Cytophagales</taxon>
        <taxon>Persicobacteraceae</taxon>
        <taxon>Persicobacter</taxon>
    </lineage>
</organism>
<reference evidence="2 3" key="1">
    <citation type="submission" date="2021-12" db="EMBL/GenBank/DDBJ databases">
        <title>Genome sequencing of bacteria with rrn-lacking chromosome and rrn-plasmid.</title>
        <authorList>
            <person name="Anda M."/>
            <person name="Iwasaki W."/>
        </authorList>
    </citation>
    <scope>NUCLEOTIDE SEQUENCE [LARGE SCALE GENOMIC DNA]</scope>
    <source>
        <strain evidence="2 3">NBRC 15940</strain>
    </source>
</reference>
<sequence>MVLSNLLSLWMALKSIVISCPFPTEKCDSCPNKLYEVNMIGRLPEEVKESSGLAAHNDLFFTHDDSGGKPVLFAFKNDEVDLMGQVNFPEEVKNVDWEDLAQDEDGHIFMGDFGNNNNNRKDLKIYRYHIFSGEVETISFSYEDQLEFPPKKNKNKRFDCEAMLWARGKLYLFAKIRGGKQVKVYQLPDQAGEYVAREVFAFKMREQITAADISPEKGQVALLSYGKVLLYYADFDQEDNLRMVPFYCKRFVNSGQSEAILYLNEEELLITNEKGKVFLMNRRTLFEVPERYTPELPKMEAPELLPAPDEPVRREN</sequence>
<protein>
    <submittedName>
        <fullName evidence="2">Uncharacterized protein</fullName>
    </submittedName>
</protein>
<dbReference type="EMBL" id="BQKE01000001">
    <property type="protein sequence ID" value="GJM59577.1"/>
    <property type="molecule type" value="Genomic_DNA"/>
</dbReference>
<dbReference type="Proteomes" id="UP001310022">
    <property type="component" value="Unassembled WGS sequence"/>
</dbReference>
<feature type="region of interest" description="Disordered" evidence="1">
    <location>
        <begin position="297"/>
        <end position="316"/>
    </location>
</feature>